<dbReference type="OrthoDB" id="8281686at2"/>
<gene>
    <name evidence="2" type="ORF">F6X53_20695</name>
</gene>
<feature type="transmembrane region" description="Helical" evidence="1">
    <location>
        <begin position="131"/>
        <end position="153"/>
    </location>
</feature>
<dbReference type="Proteomes" id="UP000474159">
    <property type="component" value="Unassembled WGS sequence"/>
</dbReference>
<keyword evidence="1" id="KW-0812">Transmembrane</keyword>
<keyword evidence="1" id="KW-1133">Transmembrane helix</keyword>
<proteinExistence type="predicted"/>
<accession>A0A6L3SUF2</accession>
<protein>
    <submittedName>
        <fullName evidence="2">Uncharacterized protein</fullName>
    </submittedName>
</protein>
<dbReference type="EMBL" id="VZZK01000024">
    <property type="protein sequence ID" value="KAB1077092.1"/>
    <property type="molecule type" value="Genomic_DNA"/>
</dbReference>
<dbReference type="RefSeq" id="WP_151002129.1">
    <property type="nucleotide sequence ID" value="NZ_BPQY01000402.1"/>
</dbReference>
<reference evidence="2 3" key="1">
    <citation type="submission" date="2019-09" db="EMBL/GenBank/DDBJ databases">
        <title>YIM 48816 draft genome.</title>
        <authorList>
            <person name="Jiang L."/>
        </authorList>
    </citation>
    <scope>NUCLEOTIDE SEQUENCE [LARGE SCALE GENOMIC DNA]</scope>
    <source>
        <strain evidence="2 3">YIM 48816</strain>
    </source>
</reference>
<organism evidence="2 3">
    <name type="scientific">Methylobacterium soli</name>
    <dbReference type="NCBI Taxonomy" id="553447"/>
    <lineage>
        <taxon>Bacteria</taxon>
        <taxon>Pseudomonadati</taxon>
        <taxon>Pseudomonadota</taxon>
        <taxon>Alphaproteobacteria</taxon>
        <taxon>Hyphomicrobiales</taxon>
        <taxon>Methylobacteriaceae</taxon>
        <taxon>Methylobacterium</taxon>
    </lineage>
</organism>
<name>A0A6L3SUF2_9HYPH</name>
<comment type="caution">
    <text evidence="2">The sequence shown here is derived from an EMBL/GenBank/DDBJ whole genome shotgun (WGS) entry which is preliminary data.</text>
</comment>
<keyword evidence="3" id="KW-1185">Reference proteome</keyword>
<keyword evidence="1" id="KW-0472">Membrane</keyword>
<dbReference type="AlphaFoldDB" id="A0A6L3SUF2"/>
<evidence type="ECO:0000313" key="2">
    <source>
        <dbReference type="EMBL" id="KAB1077092.1"/>
    </source>
</evidence>
<evidence type="ECO:0000313" key="3">
    <source>
        <dbReference type="Proteomes" id="UP000474159"/>
    </source>
</evidence>
<evidence type="ECO:0000256" key="1">
    <source>
        <dbReference type="SAM" id="Phobius"/>
    </source>
</evidence>
<sequence length="154" mass="16698">MEHKSVEQLQGVADVTPQPTLLTTRRARLEHWAALLEQEPGRTFPTLPEVDLLPRAQRRSLRVEGSAVSFAFADPLLRASGLSGDTYGDARSFFGLREGQAHRLLCSCINGRHVRAGLAAKRLRAMASRRLETWLAAGAVGGIVGLPGAMLLFG</sequence>